<evidence type="ECO:0000256" key="1">
    <source>
        <dbReference type="SAM" id="MobiDB-lite"/>
    </source>
</evidence>
<evidence type="ECO:0000313" key="2">
    <source>
        <dbReference type="EMBL" id="CAD9420430.1"/>
    </source>
</evidence>
<feature type="compositionally biased region" description="Low complexity" evidence="1">
    <location>
        <begin position="55"/>
        <end position="74"/>
    </location>
</feature>
<feature type="region of interest" description="Disordered" evidence="1">
    <location>
        <begin position="108"/>
        <end position="133"/>
    </location>
</feature>
<sequence length="217" mass="23476">MLMFPRCSSGSTSNLCGPSPDKRHFSRDVQQKQKRRIKKIRVKKSRTKTKLEQQPSSPAGSSLSTSPALSSPTTSTLNFKASELDFDTTLKSPVSALDFDASELDFGTTLESPTSTPLDCDASAQNRRAGSVDTGITEHESHALDFADIEKQLNDANHAVAMVIAVLDKSQGGQLDFNQELRPSLILEEQGAVWHTADQSSVALADDYMSCPSDGRG</sequence>
<dbReference type="AlphaFoldDB" id="A0A7S2CAP9"/>
<feature type="region of interest" description="Disordered" evidence="1">
    <location>
        <begin position="1"/>
        <end position="74"/>
    </location>
</feature>
<accession>A0A7S2CAP9</accession>
<protein>
    <submittedName>
        <fullName evidence="2">Uncharacterized protein</fullName>
    </submittedName>
</protein>
<reference evidence="2" key="1">
    <citation type="submission" date="2021-01" db="EMBL/GenBank/DDBJ databases">
        <authorList>
            <person name="Corre E."/>
            <person name="Pelletier E."/>
            <person name="Niang G."/>
            <person name="Scheremetjew M."/>
            <person name="Finn R."/>
            <person name="Kale V."/>
            <person name="Holt S."/>
            <person name="Cochrane G."/>
            <person name="Meng A."/>
            <person name="Brown T."/>
            <person name="Cohen L."/>
        </authorList>
    </citation>
    <scope>NUCLEOTIDE SEQUENCE</scope>
    <source>
        <strain evidence="2">CCMP1381</strain>
    </source>
</reference>
<feature type="compositionally biased region" description="Basic and acidic residues" evidence="1">
    <location>
        <begin position="20"/>
        <end position="31"/>
    </location>
</feature>
<feature type="compositionally biased region" description="Basic residues" evidence="1">
    <location>
        <begin position="32"/>
        <end position="48"/>
    </location>
</feature>
<organism evidence="2">
    <name type="scientific">Octactis speculum</name>
    <dbReference type="NCBI Taxonomy" id="3111310"/>
    <lineage>
        <taxon>Eukaryota</taxon>
        <taxon>Sar</taxon>
        <taxon>Stramenopiles</taxon>
        <taxon>Ochrophyta</taxon>
        <taxon>Dictyochophyceae</taxon>
        <taxon>Dictyochales</taxon>
        <taxon>Dictyochaceae</taxon>
        <taxon>Octactis</taxon>
    </lineage>
</organism>
<feature type="compositionally biased region" description="Polar residues" evidence="1">
    <location>
        <begin position="109"/>
        <end position="128"/>
    </location>
</feature>
<name>A0A7S2CAP9_9STRA</name>
<gene>
    <name evidence="2" type="ORF">DSPE1174_LOCUS13449</name>
</gene>
<dbReference type="EMBL" id="HBGS01026487">
    <property type="protein sequence ID" value="CAD9420430.1"/>
    <property type="molecule type" value="Transcribed_RNA"/>
</dbReference>
<proteinExistence type="predicted"/>